<name>A0A8X6PR66_NEPPI</name>
<gene>
    <name evidence="1" type="ORF">NPIL_574711</name>
</gene>
<proteinExistence type="predicted"/>
<sequence length="121" mass="13673">MVAGTKSDKPVTIIQIQQVGQNLEASATISWATTENRIKFLYTCVESAPVSGGQYLKRVIQDFFLLQRTVISERSGYLCSYKRPQNKQGFTVEGQPRNAGINILWYKLSYCVTLLLNIFNC</sequence>
<reference evidence="1" key="1">
    <citation type="submission" date="2020-08" db="EMBL/GenBank/DDBJ databases">
        <title>Multicomponent nature underlies the extraordinary mechanical properties of spider dragline silk.</title>
        <authorList>
            <person name="Kono N."/>
            <person name="Nakamura H."/>
            <person name="Mori M."/>
            <person name="Yoshida Y."/>
            <person name="Ohtoshi R."/>
            <person name="Malay A.D."/>
            <person name="Moran D.A.P."/>
            <person name="Tomita M."/>
            <person name="Numata K."/>
            <person name="Arakawa K."/>
        </authorList>
    </citation>
    <scope>NUCLEOTIDE SEQUENCE</scope>
</reference>
<dbReference type="Proteomes" id="UP000887013">
    <property type="component" value="Unassembled WGS sequence"/>
</dbReference>
<dbReference type="EMBL" id="BMAW01022256">
    <property type="protein sequence ID" value="GFT76963.1"/>
    <property type="molecule type" value="Genomic_DNA"/>
</dbReference>
<accession>A0A8X6PR66</accession>
<keyword evidence="2" id="KW-1185">Reference proteome</keyword>
<evidence type="ECO:0000313" key="2">
    <source>
        <dbReference type="Proteomes" id="UP000887013"/>
    </source>
</evidence>
<organism evidence="1 2">
    <name type="scientific">Nephila pilipes</name>
    <name type="common">Giant wood spider</name>
    <name type="synonym">Nephila maculata</name>
    <dbReference type="NCBI Taxonomy" id="299642"/>
    <lineage>
        <taxon>Eukaryota</taxon>
        <taxon>Metazoa</taxon>
        <taxon>Ecdysozoa</taxon>
        <taxon>Arthropoda</taxon>
        <taxon>Chelicerata</taxon>
        <taxon>Arachnida</taxon>
        <taxon>Araneae</taxon>
        <taxon>Araneomorphae</taxon>
        <taxon>Entelegynae</taxon>
        <taxon>Araneoidea</taxon>
        <taxon>Nephilidae</taxon>
        <taxon>Nephila</taxon>
    </lineage>
</organism>
<protein>
    <submittedName>
        <fullName evidence="1">Uncharacterized protein</fullName>
    </submittedName>
</protein>
<comment type="caution">
    <text evidence="1">The sequence shown here is derived from an EMBL/GenBank/DDBJ whole genome shotgun (WGS) entry which is preliminary data.</text>
</comment>
<evidence type="ECO:0000313" key="1">
    <source>
        <dbReference type="EMBL" id="GFT76963.1"/>
    </source>
</evidence>
<dbReference type="AlphaFoldDB" id="A0A8X6PR66"/>